<proteinExistence type="predicted"/>
<organism evidence="1">
    <name type="scientific">Streptomyces sp. R08</name>
    <dbReference type="NCBI Taxonomy" id="3238624"/>
    <lineage>
        <taxon>Bacteria</taxon>
        <taxon>Bacillati</taxon>
        <taxon>Actinomycetota</taxon>
        <taxon>Actinomycetes</taxon>
        <taxon>Kitasatosporales</taxon>
        <taxon>Streptomycetaceae</taxon>
        <taxon>Streptomyces</taxon>
    </lineage>
</organism>
<reference evidence="1" key="1">
    <citation type="submission" date="2024-07" db="EMBL/GenBank/DDBJ databases">
        <authorList>
            <person name="Yu S.T."/>
        </authorList>
    </citation>
    <scope>NUCLEOTIDE SEQUENCE</scope>
    <source>
        <strain evidence="1">R08</strain>
    </source>
</reference>
<accession>A0AB39M8S1</accession>
<gene>
    <name evidence="1" type="ORF">AB5J58_20895</name>
</gene>
<evidence type="ECO:0000313" key="1">
    <source>
        <dbReference type="EMBL" id="XDQ02518.1"/>
    </source>
</evidence>
<dbReference type="RefSeq" id="WP_369188638.1">
    <property type="nucleotide sequence ID" value="NZ_CP163431.1"/>
</dbReference>
<dbReference type="AlphaFoldDB" id="A0AB39M8S1"/>
<protein>
    <submittedName>
        <fullName evidence="1">Uncharacterized protein</fullName>
    </submittedName>
</protein>
<name>A0AB39M8S1_9ACTN</name>
<sequence>MTIDHDAVLSARVLLLGSGRPSRAELAGAYRVLAEVNPKVYMPKLVDAVLGLYYESRDPKVDLALAEEASWAARRMEAGAPNRAERLRRALNAHQTALFALGRRAEGRVVCEELAEGGDSDRLASVLAEEGRFREAAELDEKAARNAGQEQSFWTMVRRAANLEGAGLPDAASAVFRELLDETRQKTAEQRTSLSILTWELVHFSRMRDAAGDGASGTAARREALSVLEELATMGEPKNWSCILSWWSTLFVLSGRAAEPAASPACPMPPFGTELGWSGDVRDGFQAMLPDLEAEAVRLREADRLPELADVQRRIIVRAAARDGGRPYLFKERFTPYFDEGVTLARRLPDNSARLARALTDRSMFLVAARTFEPAYADLSEAVTLLQDR</sequence>
<dbReference type="EMBL" id="CP163431">
    <property type="protein sequence ID" value="XDQ02518.1"/>
    <property type="molecule type" value="Genomic_DNA"/>
</dbReference>